<dbReference type="NCBIfam" id="NF006516">
    <property type="entry name" value="PRK08963.1"/>
    <property type="match status" value="1"/>
</dbReference>
<keyword evidence="13" id="KW-1185">Reference proteome</keyword>
<dbReference type="InterPro" id="IPR002155">
    <property type="entry name" value="Thiolase"/>
</dbReference>
<keyword evidence="4" id="KW-0276">Fatty acid metabolism</keyword>
<dbReference type="SUPFAM" id="SSF53901">
    <property type="entry name" value="Thiolase-like"/>
    <property type="match status" value="2"/>
</dbReference>
<gene>
    <name evidence="12" type="primary">fadI</name>
    <name evidence="12" type="ORF">SAOR_08150</name>
</gene>
<dbReference type="GO" id="GO:0005829">
    <property type="term" value="C:cytosol"/>
    <property type="evidence" value="ECO:0007669"/>
    <property type="project" value="TreeGrafter"/>
</dbReference>
<dbReference type="NCBIfam" id="TIGR01930">
    <property type="entry name" value="AcCoA-C-Actrans"/>
    <property type="match status" value="1"/>
</dbReference>
<dbReference type="EMBL" id="AYKH01000012">
    <property type="protein sequence ID" value="ROO27785.1"/>
    <property type="molecule type" value="Genomic_DNA"/>
</dbReference>
<evidence type="ECO:0000256" key="7">
    <source>
        <dbReference type="ARBA" id="ARBA00023315"/>
    </source>
</evidence>
<feature type="active site" description="Proton acceptor" evidence="8">
    <location>
        <position position="430"/>
    </location>
</feature>
<dbReference type="GO" id="GO:0016042">
    <property type="term" value="P:lipid catabolic process"/>
    <property type="evidence" value="ECO:0007669"/>
    <property type="project" value="UniProtKB-KW"/>
</dbReference>
<dbReference type="CDD" id="cd00751">
    <property type="entry name" value="thiolase"/>
    <property type="match status" value="1"/>
</dbReference>
<dbReference type="PANTHER" id="PTHR18919">
    <property type="entry name" value="ACETYL-COA C-ACYLTRANSFERASE"/>
    <property type="match status" value="1"/>
</dbReference>
<evidence type="ECO:0000259" key="10">
    <source>
        <dbReference type="Pfam" id="PF00108"/>
    </source>
</evidence>
<evidence type="ECO:0000256" key="9">
    <source>
        <dbReference type="RuleBase" id="RU003557"/>
    </source>
</evidence>
<feature type="domain" description="Thiolase N-terminal" evidence="10">
    <location>
        <begin position="22"/>
        <end position="296"/>
    </location>
</feature>
<dbReference type="GO" id="GO:0003988">
    <property type="term" value="F:acetyl-CoA C-acyltransferase activity"/>
    <property type="evidence" value="ECO:0007669"/>
    <property type="project" value="UniProtKB-EC"/>
</dbReference>
<evidence type="ECO:0000256" key="3">
    <source>
        <dbReference type="ARBA" id="ARBA00022679"/>
    </source>
</evidence>
<evidence type="ECO:0000256" key="2">
    <source>
        <dbReference type="ARBA" id="ARBA00022490"/>
    </source>
</evidence>
<keyword evidence="7 9" id="KW-0012">Acyltransferase</keyword>
<dbReference type="Gene3D" id="3.40.47.10">
    <property type="match status" value="1"/>
</dbReference>
<evidence type="ECO:0000256" key="6">
    <source>
        <dbReference type="ARBA" id="ARBA00023098"/>
    </source>
</evidence>
<protein>
    <submittedName>
        <fullName evidence="12">3-ketoacyl-CoA thiolase</fullName>
        <ecNumber evidence="12">2.3.1.16</ecNumber>
    </submittedName>
</protein>
<evidence type="ECO:0000313" key="13">
    <source>
        <dbReference type="Proteomes" id="UP000283993"/>
    </source>
</evidence>
<feature type="active site" description="Acyl-thioester intermediate" evidence="8">
    <location>
        <position position="106"/>
    </location>
</feature>
<reference evidence="12 13" key="1">
    <citation type="submission" date="2013-10" db="EMBL/GenBank/DDBJ databases">
        <title>Salinisphaera orenii MK-B5 Genome Sequencing.</title>
        <authorList>
            <person name="Lai Q."/>
            <person name="Li C."/>
            <person name="Shao Z."/>
        </authorList>
    </citation>
    <scope>NUCLEOTIDE SEQUENCE [LARGE SCALE GENOMIC DNA]</scope>
    <source>
        <strain evidence="12 13">MK-B5</strain>
    </source>
</reference>
<dbReference type="InterPro" id="IPR016039">
    <property type="entry name" value="Thiolase-like"/>
</dbReference>
<evidence type="ECO:0000313" key="12">
    <source>
        <dbReference type="EMBL" id="ROO27785.1"/>
    </source>
</evidence>
<feature type="active site" description="Proton acceptor" evidence="8">
    <location>
        <position position="400"/>
    </location>
</feature>
<feature type="domain" description="Thiolase C-terminal" evidence="11">
    <location>
        <begin position="305"/>
        <end position="443"/>
    </location>
</feature>
<proteinExistence type="inferred from homology"/>
<comment type="caution">
    <text evidence="12">The sequence shown here is derived from an EMBL/GenBank/DDBJ whole genome shotgun (WGS) entry which is preliminary data.</text>
</comment>
<evidence type="ECO:0000256" key="5">
    <source>
        <dbReference type="ARBA" id="ARBA00022963"/>
    </source>
</evidence>
<keyword evidence="3 9" id="KW-0808">Transferase</keyword>
<dbReference type="PANTHER" id="PTHR18919:SF107">
    <property type="entry name" value="ACETYL-COA ACETYLTRANSFERASE, CYTOSOLIC"/>
    <property type="match status" value="1"/>
</dbReference>
<dbReference type="Pfam" id="PF00108">
    <property type="entry name" value="Thiolase_N"/>
    <property type="match status" value="1"/>
</dbReference>
<dbReference type="InterPro" id="IPR020613">
    <property type="entry name" value="Thiolase_CS"/>
</dbReference>
<dbReference type="PROSITE" id="PS00737">
    <property type="entry name" value="THIOLASE_2"/>
    <property type="match status" value="1"/>
</dbReference>
<dbReference type="AlphaFoldDB" id="A0A423PQA2"/>
<evidence type="ECO:0000259" key="11">
    <source>
        <dbReference type="Pfam" id="PF02803"/>
    </source>
</evidence>
<dbReference type="InterPro" id="IPR020617">
    <property type="entry name" value="Thiolase_C"/>
</dbReference>
<dbReference type="FunFam" id="3.40.47.10:FF:000011">
    <property type="entry name" value="3-ketoacyl-CoA thiolase"/>
    <property type="match status" value="1"/>
</dbReference>
<dbReference type="PROSITE" id="PS00099">
    <property type="entry name" value="THIOLASE_3"/>
    <property type="match status" value="1"/>
</dbReference>
<keyword evidence="6" id="KW-0443">Lipid metabolism</keyword>
<dbReference type="EC" id="2.3.1.16" evidence="12"/>
<dbReference type="PIRSF" id="PIRSF000429">
    <property type="entry name" value="Ac-CoA_Ac_transf"/>
    <property type="match status" value="1"/>
</dbReference>
<comment type="similarity">
    <text evidence="1 9">Belongs to the thiolase-like superfamily. Thiolase family.</text>
</comment>
<sequence>MTQAGAASHPAPNPLSGPHGRIAIVAGVRTPFARIATAFRDADAVDLGAMAAAEVLARTGLAAADVEQAIFGMTIMKPEAPFIAREIVLASGMDPRTDAYSITRACATSFQTAASGAEAIALGHADVVMTGGTDSTSDIAVPLSKRLSDALRDASQARSHTDRLRILSRLRPRDLLPRTPSITEYSTGKTMGESAEQMAKTWGVTRAEQDDIAHASHVNAAAALSDGRMDAQRMTAFVNANGKTVPVNDDNLVRTNSERAGYDKLRPVFDKRNGSVTAANASPLTDGAAAMLLMSEARAKALGYEPLAYIRSYAFAAKTPERDLLMGPVMAAPVALERAGLALSDLTLIDMHEAFAAQVEANIRGMESKTYLPETTGHRPLDTIERDILNVNGGSIAFGHPFGATGARILIQTAHELERRGGGLAMTTACAAGGIGAAMILERD</sequence>
<dbReference type="InterPro" id="IPR020610">
    <property type="entry name" value="Thiolase_AS"/>
</dbReference>
<evidence type="ECO:0000256" key="8">
    <source>
        <dbReference type="PIRSR" id="PIRSR000429-1"/>
    </source>
</evidence>
<evidence type="ECO:0000256" key="4">
    <source>
        <dbReference type="ARBA" id="ARBA00022832"/>
    </source>
</evidence>
<accession>A0A423PQA2</accession>
<dbReference type="InterPro" id="IPR020616">
    <property type="entry name" value="Thiolase_N"/>
</dbReference>
<dbReference type="Proteomes" id="UP000283993">
    <property type="component" value="Unassembled WGS sequence"/>
</dbReference>
<dbReference type="GO" id="GO:0006631">
    <property type="term" value="P:fatty acid metabolic process"/>
    <property type="evidence" value="ECO:0007669"/>
    <property type="project" value="UniProtKB-KW"/>
</dbReference>
<evidence type="ECO:0000256" key="1">
    <source>
        <dbReference type="ARBA" id="ARBA00010982"/>
    </source>
</evidence>
<name>A0A423PQA2_9GAMM</name>
<keyword evidence="5" id="KW-0442">Lipid degradation</keyword>
<dbReference type="RefSeq" id="WP_123630977.1">
    <property type="nucleotide sequence ID" value="NZ_AYKH01000012.1"/>
</dbReference>
<keyword evidence="2" id="KW-0963">Cytoplasm</keyword>
<dbReference type="Pfam" id="PF02803">
    <property type="entry name" value="Thiolase_C"/>
    <property type="match status" value="1"/>
</dbReference>
<organism evidence="12 13">
    <name type="scientific">Salinisphaera orenii MK-B5</name>
    <dbReference type="NCBI Taxonomy" id="856730"/>
    <lineage>
        <taxon>Bacteria</taxon>
        <taxon>Pseudomonadati</taxon>
        <taxon>Pseudomonadota</taxon>
        <taxon>Gammaproteobacteria</taxon>
        <taxon>Salinisphaerales</taxon>
        <taxon>Salinisphaeraceae</taxon>
        <taxon>Salinisphaera</taxon>
    </lineage>
</organism>